<feature type="non-terminal residue" evidence="1">
    <location>
        <position position="1"/>
    </location>
</feature>
<gene>
    <name evidence="1" type="ORF">DHETER_LOCUS10617</name>
</gene>
<protein>
    <submittedName>
        <fullName evidence="1">10464_t:CDS:1</fullName>
    </submittedName>
</protein>
<comment type="caution">
    <text evidence="1">The sequence shown here is derived from an EMBL/GenBank/DDBJ whole genome shotgun (WGS) entry which is preliminary data.</text>
</comment>
<dbReference type="Proteomes" id="UP000789702">
    <property type="component" value="Unassembled WGS sequence"/>
</dbReference>
<accession>A0ACA9NXK9</accession>
<organism evidence="1 2">
    <name type="scientific">Dentiscutata heterogama</name>
    <dbReference type="NCBI Taxonomy" id="1316150"/>
    <lineage>
        <taxon>Eukaryota</taxon>
        <taxon>Fungi</taxon>
        <taxon>Fungi incertae sedis</taxon>
        <taxon>Mucoromycota</taxon>
        <taxon>Glomeromycotina</taxon>
        <taxon>Glomeromycetes</taxon>
        <taxon>Diversisporales</taxon>
        <taxon>Gigasporaceae</taxon>
        <taxon>Dentiscutata</taxon>
    </lineage>
</organism>
<reference evidence="1" key="1">
    <citation type="submission" date="2021-06" db="EMBL/GenBank/DDBJ databases">
        <authorList>
            <person name="Kallberg Y."/>
            <person name="Tangrot J."/>
            <person name="Rosling A."/>
        </authorList>
    </citation>
    <scope>NUCLEOTIDE SEQUENCE</scope>
    <source>
        <strain evidence="1">IL203A</strain>
    </source>
</reference>
<name>A0ACA9NXK9_9GLOM</name>
<evidence type="ECO:0000313" key="2">
    <source>
        <dbReference type="Proteomes" id="UP000789702"/>
    </source>
</evidence>
<feature type="non-terminal residue" evidence="1">
    <location>
        <position position="55"/>
    </location>
</feature>
<dbReference type="EMBL" id="CAJVPU010021222">
    <property type="protein sequence ID" value="CAG8680299.1"/>
    <property type="molecule type" value="Genomic_DNA"/>
</dbReference>
<sequence length="55" mass="6070">FTSKTSSNSINSCDELNNELSDELSSDSLSTSGEDEFFEDIADNALIRINCHKIL</sequence>
<evidence type="ECO:0000313" key="1">
    <source>
        <dbReference type="EMBL" id="CAG8680299.1"/>
    </source>
</evidence>
<proteinExistence type="predicted"/>
<keyword evidence="2" id="KW-1185">Reference proteome</keyword>